<proteinExistence type="predicted"/>
<name>A0ABU6V9S3_9FABA</name>
<evidence type="ECO:0000313" key="1">
    <source>
        <dbReference type="EMBL" id="MED6169944.1"/>
    </source>
</evidence>
<accession>A0ABU6V9S3</accession>
<dbReference type="EMBL" id="JASCZI010151130">
    <property type="protein sequence ID" value="MED6169944.1"/>
    <property type="molecule type" value="Genomic_DNA"/>
</dbReference>
<protein>
    <recommendedName>
        <fullName evidence="3">Reverse transcriptase zinc-binding domain-containing protein</fullName>
    </recommendedName>
</protein>
<keyword evidence="2" id="KW-1185">Reference proteome</keyword>
<sequence length="162" mass="19373">MLATLIPENLKNFINRFQPRTSHRDIPSWIWAPSSLEVYSAREEYLWFARRNFMWQDSANWLWIWRLSVLEKIKCLMWVYLHEALPTNVLRCTRGVNYLLFGKDYLWFGNVDSVMSLTANTAADFLAKRALEMNVDYMELLELMRNMHMSQRDYPSNSSMMS</sequence>
<dbReference type="Proteomes" id="UP001341840">
    <property type="component" value="Unassembled WGS sequence"/>
</dbReference>
<evidence type="ECO:0008006" key="3">
    <source>
        <dbReference type="Google" id="ProtNLM"/>
    </source>
</evidence>
<organism evidence="1 2">
    <name type="scientific">Stylosanthes scabra</name>
    <dbReference type="NCBI Taxonomy" id="79078"/>
    <lineage>
        <taxon>Eukaryota</taxon>
        <taxon>Viridiplantae</taxon>
        <taxon>Streptophyta</taxon>
        <taxon>Embryophyta</taxon>
        <taxon>Tracheophyta</taxon>
        <taxon>Spermatophyta</taxon>
        <taxon>Magnoliopsida</taxon>
        <taxon>eudicotyledons</taxon>
        <taxon>Gunneridae</taxon>
        <taxon>Pentapetalae</taxon>
        <taxon>rosids</taxon>
        <taxon>fabids</taxon>
        <taxon>Fabales</taxon>
        <taxon>Fabaceae</taxon>
        <taxon>Papilionoideae</taxon>
        <taxon>50 kb inversion clade</taxon>
        <taxon>dalbergioids sensu lato</taxon>
        <taxon>Dalbergieae</taxon>
        <taxon>Pterocarpus clade</taxon>
        <taxon>Stylosanthes</taxon>
    </lineage>
</organism>
<evidence type="ECO:0000313" key="2">
    <source>
        <dbReference type="Proteomes" id="UP001341840"/>
    </source>
</evidence>
<gene>
    <name evidence="1" type="ORF">PIB30_025844</name>
</gene>
<reference evidence="1 2" key="1">
    <citation type="journal article" date="2023" name="Plants (Basel)">
        <title>Bridging the Gap: Combining Genomics and Transcriptomics Approaches to Understand Stylosanthes scabra, an Orphan Legume from the Brazilian Caatinga.</title>
        <authorList>
            <person name="Ferreira-Neto J.R.C."/>
            <person name="da Silva M.D."/>
            <person name="Binneck E."/>
            <person name="de Melo N.F."/>
            <person name="da Silva R.H."/>
            <person name="de Melo A.L.T.M."/>
            <person name="Pandolfi V."/>
            <person name="Bustamante F.O."/>
            <person name="Brasileiro-Vidal A.C."/>
            <person name="Benko-Iseppon A.M."/>
        </authorList>
    </citation>
    <scope>NUCLEOTIDE SEQUENCE [LARGE SCALE GENOMIC DNA]</scope>
    <source>
        <tissue evidence="1">Leaves</tissue>
    </source>
</reference>
<comment type="caution">
    <text evidence="1">The sequence shown here is derived from an EMBL/GenBank/DDBJ whole genome shotgun (WGS) entry which is preliminary data.</text>
</comment>